<dbReference type="Proteomes" id="UP000037020">
    <property type="component" value="Unassembled WGS sequence"/>
</dbReference>
<accession>A0ABR5ITM5</accession>
<dbReference type="EMBL" id="LGUT01004054">
    <property type="protein sequence ID" value="KOG64598.1"/>
    <property type="molecule type" value="Genomic_DNA"/>
</dbReference>
<evidence type="ECO:0000256" key="1">
    <source>
        <dbReference type="SAM" id="Phobius"/>
    </source>
</evidence>
<proteinExistence type="predicted"/>
<name>A0ABR5ITM5_9ACTN</name>
<keyword evidence="3" id="KW-1185">Reference proteome</keyword>
<evidence type="ECO:0000313" key="2">
    <source>
        <dbReference type="EMBL" id="KOG64598.1"/>
    </source>
</evidence>
<keyword evidence="1" id="KW-1133">Transmembrane helix</keyword>
<organism evidence="2 3">
    <name type="scientific">Streptomyces varsoviensis</name>
    <dbReference type="NCBI Taxonomy" id="67373"/>
    <lineage>
        <taxon>Bacteria</taxon>
        <taxon>Bacillati</taxon>
        <taxon>Actinomycetota</taxon>
        <taxon>Actinomycetes</taxon>
        <taxon>Kitasatosporales</taxon>
        <taxon>Streptomycetaceae</taxon>
        <taxon>Streptomyces</taxon>
    </lineage>
</organism>
<sequence length="127" mass="12758">AAVVSAALGFASLSGTWLGTLLAERKTLTGQIKVQSGGSADQIGMVYGAPWHTTALVNGVFALIAVIIAAATLASRPRTSPAGPLALWIRAVAWGGVALGVIGVLISAGMYFDLFGALPKLPATGGR</sequence>
<keyword evidence="1" id="KW-0812">Transmembrane</keyword>
<evidence type="ECO:0008006" key="4">
    <source>
        <dbReference type="Google" id="ProtNLM"/>
    </source>
</evidence>
<evidence type="ECO:0000313" key="3">
    <source>
        <dbReference type="Proteomes" id="UP000037020"/>
    </source>
</evidence>
<gene>
    <name evidence="2" type="ORF">ADK38_41905</name>
</gene>
<feature type="transmembrane region" description="Helical" evidence="1">
    <location>
        <begin position="87"/>
        <end position="112"/>
    </location>
</feature>
<keyword evidence="1" id="KW-0472">Membrane</keyword>
<feature type="transmembrane region" description="Helical" evidence="1">
    <location>
        <begin position="55"/>
        <end position="75"/>
    </location>
</feature>
<reference evidence="2 3" key="1">
    <citation type="submission" date="2015-07" db="EMBL/GenBank/DDBJ databases">
        <authorList>
            <person name="Ju K.-S."/>
            <person name="Doroghazi J.R."/>
            <person name="Metcalf W.W."/>
        </authorList>
    </citation>
    <scope>NUCLEOTIDE SEQUENCE [LARGE SCALE GENOMIC DNA]</scope>
    <source>
        <strain evidence="2 3">NRRL B-3589</strain>
    </source>
</reference>
<comment type="caution">
    <text evidence="2">The sequence shown here is derived from an EMBL/GenBank/DDBJ whole genome shotgun (WGS) entry which is preliminary data.</text>
</comment>
<protein>
    <recommendedName>
        <fullName evidence="4">Integral membrane protein</fullName>
    </recommendedName>
</protein>
<feature type="non-terminal residue" evidence="2">
    <location>
        <position position="1"/>
    </location>
</feature>